<accession>A0A210PZ91</accession>
<evidence type="ECO:0000256" key="4">
    <source>
        <dbReference type="ARBA" id="ARBA00023040"/>
    </source>
</evidence>
<feature type="transmembrane region" description="Helical" evidence="9">
    <location>
        <begin position="199"/>
        <end position="219"/>
    </location>
</feature>
<evidence type="ECO:0000256" key="9">
    <source>
        <dbReference type="SAM" id="Phobius"/>
    </source>
</evidence>
<feature type="compositionally biased region" description="Basic and acidic residues" evidence="8">
    <location>
        <begin position="417"/>
        <end position="461"/>
    </location>
</feature>
<keyword evidence="4" id="KW-0297">G-protein coupled receptor</keyword>
<evidence type="ECO:0000256" key="3">
    <source>
        <dbReference type="ARBA" id="ARBA00022989"/>
    </source>
</evidence>
<feature type="transmembrane region" description="Helical" evidence="9">
    <location>
        <begin position="29"/>
        <end position="54"/>
    </location>
</feature>
<feature type="region of interest" description="Disordered" evidence="8">
    <location>
        <begin position="270"/>
        <end position="307"/>
    </location>
</feature>
<proteinExistence type="predicted"/>
<dbReference type="GO" id="GO:0016020">
    <property type="term" value="C:membrane"/>
    <property type="evidence" value="ECO:0007669"/>
    <property type="project" value="UniProtKB-SubCell"/>
</dbReference>
<evidence type="ECO:0000256" key="5">
    <source>
        <dbReference type="ARBA" id="ARBA00023136"/>
    </source>
</evidence>
<dbReference type="CDD" id="cd00637">
    <property type="entry name" value="7tm_classA_rhodopsin-like"/>
    <property type="match status" value="1"/>
</dbReference>
<dbReference type="InterPro" id="IPR017452">
    <property type="entry name" value="GPCR_Rhodpsn_7TM"/>
</dbReference>
<dbReference type="PRINTS" id="PR00237">
    <property type="entry name" value="GPCRRHODOPSN"/>
</dbReference>
<organism evidence="11 12">
    <name type="scientific">Mizuhopecten yessoensis</name>
    <name type="common">Japanese scallop</name>
    <name type="synonym">Patinopecten yessoensis</name>
    <dbReference type="NCBI Taxonomy" id="6573"/>
    <lineage>
        <taxon>Eukaryota</taxon>
        <taxon>Metazoa</taxon>
        <taxon>Spiralia</taxon>
        <taxon>Lophotrochozoa</taxon>
        <taxon>Mollusca</taxon>
        <taxon>Bivalvia</taxon>
        <taxon>Autobranchia</taxon>
        <taxon>Pteriomorphia</taxon>
        <taxon>Pectinida</taxon>
        <taxon>Pectinoidea</taxon>
        <taxon>Pectinidae</taxon>
        <taxon>Mizuhopecten</taxon>
    </lineage>
</organism>
<dbReference type="OrthoDB" id="6104162at2759"/>
<evidence type="ECO:0000256" key="8">
    <source>
        <dbReference type="SAM" id="MobiDB-lite"/>
    </source>
</evidence>
<keyword evidence="6" id="KW-0675">Receptor</keyword>
<dbReference type="EMBL" id="NEDP02005354">
    <property type="protein sequence ID" value="OWF41805.1"/>
    <property type="molecule type" value="Genomic_DNA"/>
</dbReference>
<dbReference type="InterPro" id="IPR000276">
    <property type="entry name" value="GPCR_Rhodpsn"/>
</dbReference>
<keyword evidence="12" id="KW-1185">Reference proteome</keyword>
<comment type="caution">
    <text evidence="11">The sequence shown here is derived from an EMBL/GenBank/DDBJ whole genome shotgun (WGS) entry which is preliminary data.</text>
</comment>
<dbReference type="GO" id="GO:0004930">
    <property type="term" value="F:G protein-coupled receptor activity"/>
    <property type="evidence" value="ECO:0007669"/>
    <property type="project" value="UniProtKB-KW"/>
</dbReference>
<evidence type="ECO:0000256" key="7">
    <source>
        <dbReference type="ARBA" id="ARBA00023224"/>
    </source>
</evidence>
<feature type="transmembrane region" description="Helical" evidence="9">
    <location>
        <begin position="531"/>
        <end position="550"/>
    </location>
</feature>
<dbReference type="AlphaFoldDB" id="A0A210PZ91"/>
<feature type="domain" description="G-protein coupled receptors family 1 profile" evidence="10">
    <location>
        <begin position="46"/>
        <end position="547"/>
    </location>
</feature>
<comment type="subcellular location">
    <subcellularLocation>
        <location evidence="1">Membrane</location>
        <topology evidence="1">Multi-pass membrane protein</topology>
    </subcellularLocation>
</comment>
<dbReference type="Gene3D" id="1.20.1070.10">
    <property type="entry name" value="Rhodopsin 7-helix transmembrane proteins"/>
    <property type="match status" value="2"/>
</dbReference>
<keyword evidence="5 9" id="KW-0472">Membrane</keyword>
<keyword evidence="7" id="KW-0807">Transducer</keyword>
<feature type="transmembrane region" description="Helical" evidence="9">
    <location>
        <begin position="145"/>
        <end position="166"/>
    </location>
</feature>
<dbReference type="PANTHER" id="PTHR24243">
    <property type="entry name" value="G-PROTEIN COUPLED RECEPTOR"/>
    <property type="match status" value="1"/>
</dbReference>
<evidence type="ECO:0000313" key="12">
    <source>
        <dbReference type="Proteomes" id="UP000242188"/>
    </source>
</evidence>
<reference evidence="11 12" key="1">
    <citation type="journal article" date="2017" name="Nat. Ecol. Evol.">
        <title>Scallop genome provides insights into evolution of bilaterian karyotype and development.</title>
        <authorList>
            <person name="Wang S."/>
            <person name="Zhang J."/>
            <person name="Jiao W."/>
            <person name="Li J."/>
            <person name="Xun X."/>
            <person name="Sun Y."/>
            <person name="Guo X."/>
            <person name="Huan P."/>
            <person name="Dong B."/>
            <person name="Zhang L."/>
            <person name="Hu X."/>
            <person name="Sun X."/>
            <person name="Wang J."/>
            <person name="Zhao C."/>
            <person name="Wang Y."/>
            <person name="Wang D."/>
            <person name="Huang X."/>
            <person name="Wang R."/>
            <person name="Lv J."/>
            <person name="Li Y."/>
            <person name="Zhang Z."/>
            <person name="Liu B."/>
            <person name="Lu W."/>
            <person name="Hui Y."/>
            <person name="Liang J."/>
            <person name="Zhou Z."/>
            <person name="Hou R."/>
            <person name="Li X."/>
            <person name="Liu Y."/>
            <person name="Li H."/>
            <person name="Ning X."/>
            <person name="Lin Y."/>
            <person name="Zhao L."/>
            <person name="Xing Q."/>
            <person name="Dou J."/>
            <person name="Li Y."/>
            <person name="Mao J."/>
            <person name="Guo H."/>
            <person name="Dou H."/>
            <person name="Li T."/>
            <person name="Mu C."/>
            <person name="Jiang W."/>
            <person name="Fu Q."/>
            <person name="Fu X."/>
            <person name="Miao Y."/>
            <person name="Liu J."/>
            <person name="Yu Q."/>
            <person name="Li R."/>
            <person name="Liao H."/>
            <person name="Li X."/>
            <person name="Kong Y."/>
            <person name="Jiang Z."/>
            <person name="Chourrout D."/>
            <person name="Li R."/>
            <person name="Bao Z."/>
        </authorList>
    </citation>
    <scope>NUCLEOTIDE SEQUENCE [LARGE SCALE GENOMIC DNA]</scope>
    <source>
        <strain evidence="11 12">PY_sf001</strain>
    </source>
</reference>
<dbReference type="Pfam" id="PF00001">
    <property type="entry name" value="7tm_1"/>
    <property type="match status" value="1"/>
</dbReference>
<evidence type="ECO:0000256" key="1">
    <source>
        <dbReference type="ARBA" id="ARBA00004141"/>
    </source>
</evidence>
<evidence type="ECO:0000256" key="6">
    <source>
        <dbReference type="ARBA" id="ARBA00023170"/>
    </source>
</evidence>
<dbReference type="PROSITE" id="PS50262">
    <property type="entry name" value="G_PROTEIN_RECEP_F1_2"/>
    <property type="match status" value="1"/>
</dbReference>
<sequence>MNVTSENDDNSTRFSSLHLEESEYFADNFVPVTVFLVIIFVVGGFGNGLTFFLYFTKFSRSNHRVLVLWLSMADFLSSVGGIPFVLCDLYYTLTFTNEALCKIGKLLSVFFPSFSLGLLTFIAVVRYWKVCMPFRGGLTTKRSHIVCATVGAFEFLLLAVPALWIYGIKERERPGYETGHDCTIAEEYETATVTTFQRMLNVVLLTISFSVCLVIYILIGRALIKRSKICVVDTPTRTDNGAGQKQKANTLCKHGNVSTIGRHTKVNTLAKSGMGQPTISDVFGGKRKLQEESSSRYPNSDSEYQNRNDIDSMVSDECIPDRIRGHPPLQEDEMRYCNCDCVYNSEDEDENMPSSDEDSIKLVHHKTDQIHNTGSCESATCRVENCEIKTNVENQTQQTGKEIERMDIPTNKTAENPTKDQEAKSIIRGPTQEHKPDEKNETCVPKDNDKPAAEDRPAGKADDNLNRVFSFRVSPAVNRGLERSRRLSIIFIVVTALSFGTCLPFLVFSTIKLFNAPFAAKIAEHANVSSFLTYVYFFNSALNPIVYGFMDAKFRREIRLCCKRIKKRVLRFCKRKKPSKYYV</sequence>
<feature type="region of interest" description="Disordered" evidence="8">
    <location>
        <begin position="395"/>
        <end position="461"/>
    </location>
</feature>
<evidence type="ECO:0000313" key="11">
    <source>
        <dbReference type="EMBL" id="OWF41805.1"/>
    </source>
</evidence>
<feature type="transmembrane region" description="Helical" evidence="9">
    <location>
        <begin position="489"/>
        <end position="511"/>
    </location>
</feature>
<dbReference type="PANTHER" id="PTHR24243:SF208">
    <property type="entry name" value="PYROKININ-1 RECEPTOR"/>
    <property type="match status" value="1"/>
</dbReference>
<dbReference type="Proteomes" id="UP000242188">
    <property type="component" value="Unassembled WGS sequence"/>
</dbReference>
<evidence type="ECO:0000256" key="2">
    <source>
        <dbReference type="ARBA" id="ARBA00022692"/>
    </source>
</evidence>
<dbReference type="SUPFAM" id="SSF81321">
    <property type="entry name" value="Family A G protein-coupled receptor-like"/>
    <property type="match status" value="1"/>
</dbReference>
<evidence type="ECO:0000259" key="10">
    <source>
        <dbReference type="PROSITE" id="PS50262"/>
    </source>
</evidence>
<feature type="transmembrane region" description="Helical" evidence="9">
    <location>
        <begin position="66"/>
        <end position="86"/>
    </location>
</feature>
<protein>
    <submittedName>
        <fullName evidence="11">Rhodopsin, GQ-coupled</fullName>
    </submittedName>
</protein>
<keyword evidence="3 9" id="KW-1133">Transmembrane helix</keyword>
<feature type="compositionally biased region" description="Polar residues" evidence="8">
    <location>
        <begin position="270"/>
        <end position="279"/>
    </location>
</feature>
<gene>
    <name evidence="11" type="ORF">KP79_PYT14032</name>
</gene>
<feature type="transmembrane region" description="Helical" evidence="9">
    <location>
        <begin position="106"/>
        <end position="125"/>
    </location>
</feature>
<keyword evidence="2 9" id="KW-0812">Transmembrane</keyword>
<name>A0A210PZ91_MIZYE</name>